<dbReference type="GeneID" id="54421585"/>
<keyword evidence="1" id="KW-0040">ANK repeat</keyword>
<name>A0A6G1GBY1_9PEZI</name>
<sequence length="364" mass="39646">MATDIPPDAPLHISLSLRIPQPHIYAQLLDHLRSHPHPLAPLALRALAWAAVAPRPLALNELACGLAVDPAHPAVLSNAWADVSQILRLATRLLEQRHGAVHLAHESLRDFLPAYLARHSSGSDGGAGEPAIDPHEDLASACLTYLTMPPFRTPCVSPTELHNRLRTYPFLSYASQHWFRHAQRVRGRFCGPFEGLIRLALVPGSDGSNFPTSWMQAARPLIEELGVTHIAQLPADDNRWMLNLLAKEGSMRVLNYFLAGGMTREMREGVGGWSPLRVAARYGRVEVVEELVGAGAYRVEGEREEALGLACQSGSVEMLRLLLAAGDLNGGSETAPGVVTVEGWDREITRELVAAGGRIYPVVQ</sequence>
<dbReference type="InterPro" id="IPR002110">
    <property type="entry name" value="Ankyrin_rpt"/>
</dbReference>
<gene>
    <name evidence="2 4" type="ORF">P152DRAFT_470924</name>
</gene>
<evidence type="ECO:0000313" key="4">
    <source>
        <dbReference type="RefSeq" id="XP_033537123.1"/>
    </source>
</evidence>
<dbReference type="Pfam" id="PF12796">
    <property type="entry name" value="Ank_2"/>
    <property type="match status" value="1"/>
</dbReference>
<evidence type="ECO:0000313" key="3">
    <source>
        <dbReference type="Proteomes" id="UP000504638"/>
    </source>
</evidence>
<dbReference type="PANTHER" id="PTHR10039:SF15">
    <property type="entry name" value="NACHT DOMAIN-CONTAINING PROTEIN"/>
    <property type="match status" value="1"/>
</dbReference>
<reference evidence="4" key="3">
    <citation type="submission" date="2025-04" db="UniProtKB">
        <authorList>
            <consortium name="RefSeq"/>
        </authorList>
    </citation>
    <scope>IDENTIFICATION</scope>
    <source>
        <strain evidence="4">CBS 781.70</strain>
    </source>
</reference>
<evidence type="ECO:0000313" key="2">
    <source>
        <dbReference type="EMBL" id="KAF1815492.1"/>
    </source>
</evidence>
<dbReference type="Gene3D" id="1.25.40.20">
    <property type="entry name" value="Ankyrin repeat-containing domain"/>
    <property type="match status" value="1"/>
</dbReference>
<dbReference type="SMART" id="SM00248">
    <property type="entry name" value="ANK"/>
    <property type="match status" value="3"/>
</dbReference>
<dbReference type="AlphaFoldDB" id="A0A6G1GBY1"/>
<dbReference type="PROSITE" id="PS50297">
    <property type="entry name" value="ANK_REP_REGION"/>
    <property type="match status" value="1"/>
</dbReference>
<dbReference type="SUPFAM" id="SSF48403">
    <property type="entry name" value="Ankyrin repeat"/>
    <property type="match status" value="1"/>
</dbReference>
<dbReference type="InterPro" id="IPR036770">
    <property type="entry name" value="Ankyrin_rpt-contain_sf"/>
</dbReference>
<keyword evidence="3" id="KW-1185">Reference proteome</keyword>
<dbReference type="PANTHER" id="PTHR10039">
    <property type="entry name" value="AMELOGENIN"/>
    <property type="match status" value="1"/>
</dbReference>
<evidence type="ECO:0008006" key="5">
    <source>
        <dbReference type="Google" id="ProtNLM"/>
    </source>
</evidence>
<feature type="repeat" description="ANK" evidence="1">
    <location>
        <begin position="271"/>
        <end position="296"/>
    </location>
</feature>
<organism evidence="2">
    <name type="scientific">Eremomyces bilateralis CBS 781.70</name>
    <dbReference type="NCBI Taxonomy" id="1392243"/>
    <lineage>
        <taxon>Eukaryota</taxon>
        <taxon>Fungi</taxon>
        <taxon>Dikarya</taxon>
        <taxon>Ascomycota</taxon>
        <taxon>Pezizomycotina</taxon>
        <taxon>Dothideomycetes</taxon>
        <taxon>Dothideomycetes incertae sedis</taxon>
        <taxon>Eremomycetales</taxon>
        <taxon>Eremomycetaceae</taxon>
        <taxon>Eremomyces</taxon>
    </lineage>
</organism>
<dbReference type="RefSeq" id="XP_033537123.1">
    <property type="nucleotide sequence ID" value="XM_033681015.1"/>
</dbReference>
<proteinExistence type="predicted"/>
<evidence type="ECO:0000256" key="1">
    <source>
        <dbReference type="PROSITE-ProRule" id="PRU00023"/>
    </source>
</evidence>
<reference evidence="2 4" key="1">
    <citation type="submission" date="2020-01" db="EMBL/GenBank/DDBJ databases">
        <authorList>
            <consortium name="DOE Joint Genome Institute"/>
            <person name="Haridas S."/>
            <person name="Albert R."/>
            <person name="Binder M."/>
            <person name="Bloem J."/>
            <person name="Labutti K."/>
            <person name="Salamov A."/>
            <person name="Andreopoulos B."/>
            <person name="Baker S.E."/>
            <person name="Barry K."/>
            <person name="Bills G."/>
            <person name="Bluhm B.H."/>
            <person name="Cannon C."/>
            <person name="Castanera R."/>
            <person name="Culley D.E."/>
            <person name="Daum C."/>
            <person name="Ezra D."/>
            <person name="Gonzalez J.B."/>
            <person name="Henrissat B."/>
            <person name="Kuo A."/>
            <person name="Liang C."/>
            <person name="Lipzen A."/>
            <person name="Lutzoni F."/>
            <person name="Magnuson J."/>
            <person name="Mondo S."/>
            <person name="Nolan M."/>
            <person name="Ohm R."/>
            <person name="Pangilinan J."/>
            <person name="Park H.-J."/>
            <person name="Ramirez L."/>
            <person name="Alfaro M."/>
            <person name="Sun H."/>
            <person name="Tritt A."/>
            <person name="Yoshinaga Y."/>
            <person name="Zwiers L.-H."/>
            <person name="Turgeon B.G."/>
            <person name="Goodwin S.B."/>
            <person name="Spatafora J.W."/>
            <person name="Crous P.W."/>
            <person name="Grigoriev I.V."/>
        </authorList>
    </citation>
    <scope>NUCLEOTIDE SEQUENCE</scope>
    <source>
        <strain evidence="2 4">CBS 781.70</strain>
    </source>
</reference>
<dbReference type="PROSITE" id="PS50088">
    <property type="entry name" value="ANK_REPEAT"/>
    <property type="match status" value="1"/>
</dbReference>
<accession>A0A6G1GBY1</accession>
<dbReference type="EMBL" id="ML975151">
    <property type="protein sequence ID" value="KAF1815492.1"/>
    <property type="molecule type" value="Genomic_DNA"/>
</dbReference>
<dbReference type="Proteomes" id="UP000504638">
    <property type="component" value="Unplaced"/>
</dbReference>
<reference evidence="4" key="2">
    <citation type="submission" date="2020-04" db="EMBL/GenBank/DDBJ databases">
        <authorList>
            <consortium name="NCBI Genome Project"/>
        </authorList>
    </citation>
    <scope>NUCLEOTIDE SEQUENCE</scope>
    <source>
        <strain evidence="4">CBS 781.70</strain>
    </source>
</reference>
<protein>
    <recommendedName>
        <fullName evidence="5">Ankyrin</fullName>
    </recommendedName>
</protein>